<comment type="caution">
    <text evidence="2">The sequence shown here is derived from an EMBL/GenBank/DDBJ whole genome shotgun (WGS) entry which is preliminary data.</text>
</comment>
<sequence>MNPNNSNCYLPMLGMKGSYVGGLLLFAASAAYGQAAPSAKIQDISHVRLDAHPTPENSVLFTFGNGGPTMRLPRVIFPLTVIPNDPQKAIKAEQLEFSFWYPDMTPSDWKGTMTKFFEQQDGKYVPEKDRFRVHVFPMFYANPEWDDLSPERSPNGPAPEPRPARVEINRYVRCSSSADKKCVDEMERFDSGIDGLDALLSRDWAEKNPNLAEEDLRHPDKNVYFANKRFPDELFMSCMSIECDAFVYNSQYQLQYRVYFSSESVSHTGDLVRAIDKMIALWSGK</sequence>
<gene>
    <name evidence="2" type="ORF">G7Y85_01065</name>
</gene>
<dbReference type="AlphaFoldDB" id="A0A6M2BKU5"/>
<dbReference type="EMBL" id="JAAMOW010000001">
    <property type="protein sequence ID" value="NGY03346.1"/>
    <property type="molecule type" value="Genomic_DNA"/>
</dbReference>
<dbReference type="Proteomes" id="UP000472676">
    <property type="component" value="Unassembled WGS sequence"/>
</dbReference>
<protein>
    <submittedName>
        <fullName evidence="2">Uncharacterized protein</fullName>
    </submittedName>
</protein>
<keyword evidence="3" id="KW-1185">Reference proteome</keyword>
<evidence type="ECO:0000313" key="3">
    <source>
        <dbReference type="Proteomes" id="UP000472676"/>
    </source>
</evidence>
<accession>A0A6M2BKU5</accession>
<keyword evidence="1" id="KW-0732">Signal</keyword>
<organism evidence="2 3">
    <name type="scientific">Solimonas terrae</name>
    <dbReference type="NCBI Taxonomy" id="1396819"/>
    <lineage>
        <taxon>Bacteria</taxon>
        <taxon>Pseudomonadati</taxon>
        <taxon>Pseudomonadota</taxon>
        <taxon>Gammaproteobacteria</taxon>
        <taxon>Nevskiales</taxon>
        <taxon>Nevskiaceae</taxon>
        <taxon>Solimonas</taxon>
    </lineage>
</organism>
<feature type="signal peptide" evidence="1">
    <location>
        <begin position="1"/>
        <end position="35"/>
    </location>
</feature>
<evidence type="ECO:0000313" key="2">
    <source>
        <dbReference type="EMBL" id="NGY03346.1"/>
    </source>
</evidence>
<name>A0A6M2BKU5_9GAMM</name>
<reference evidence="2 3" key="1">
    <citation type="journal article" date="2014" name="Int. J. Syst. Evol. Microbiol.">
        <title>Solimonas terrae sp. nov., isolated from soil.</title>
        <authorList>
            <person name="Kim S.J."/>
            <person name="Moon J.Y."/>
            <person name="Weon H.Y."/>
            <person name="Ahn J.H."/>
            <person name="Chen W.M."/>
            <person name="Kwon S.W."/>
        </authorList>
    </citation>
    <scope>NUCLEOTIDE SEQUENCE [LARGE SCALE GENOMIC DNA]</scope>
    <source>
        <strain evidence="2 3">KIS83-12</strain>
    </source>
</reference>
<evidence type="ECO:0000256" key="1">
    <source>
        <dbReference type="SAM" id="SignalP"/>
    </source>
</evidence>
<dbReference type="RefSeq" id="WP_166250764.1">
    <property type="nucleotide sequence ID" value="NZ_JAAMOW010000001.1"/>
</dbReference>
<feature type="chain" id="PRO_5026657304" evidence="1">
    <location>
        <begin position="36"/>
        <end position="285"/>
    </location>
</feature>
<proteinExistence type="predicted"/>